<dbReference type="GO" id="GO:0009507">
    <property type="term" value="C:chloroplast"/>
    <property type="evidence" value="ECO:0007669"/>
    <property type="project" value="InterPro"/>
</dbReference>
<dbReference type="AlphaFoldDB" id="A0AAD7LAY2"/>
<name>A0AAD7LAY2_QUISA</name>
<reference evidence="1" key="1">
    <citation type="journal article" date="2023" name="Science">
        <title>Elucidation of the pathway for biosynthesis of saponin adjuvants from the soapbark tree.</title>
        <authorList>
            <person name="Reed J."/>
            <person name="Orme A."/>
            <person name="El-Demerdash A."/>
            <person name="Owen C."/>
            <person name="Martin L.B.B."/>
            <person name="Misra R.C."/>
            <person name="Kikuchi S."/>
            <person name="Rejzek M."/>
            <person name="Martin A.C."/>
            <person name="Harkess A."/>
            <person name="Leebens-Mack J."/>
            <person name="Louveau T."/>
            <person name="Stephenson M.J."/>
            <person name="Osbourn A."/>
        </authorList>
    </citation>
    <scope>NUCLEOTIDE SEQUENCE</scope>
    <source>
        <strain evidence="1">S10</strain>
    </source>
</reference>
<keyword evidence="2" id="KW-1185">Reference proteome</keyword>
<organism evidence="1 2">
    <name type="scientific">Quillaja saponaria</name>
    <name type="common">Soap bark tree</name>
    <dbReference type="NCBI Taxonomy" id="32244"/>
    <lineage>
        <taxon>Eukaryota</taxon>
        <taxon>Viridiplantae</taxon>
        <taxon>Streptophyta</taxon>
        <taxon>Embryophyta</taxon>
        <taxon>Tracheophyta</taxon>
        <taxon>Spermatophyta</taxon>
        <taxon>Magnoliopsida</taxon>
        <taxon>eudicotyledons</taxon>
        <taxon>Gunneridae</taxon>
        <taxon>Pentapetalae</taxon>
        <taxon>rosids</taxon>
        <taxon>fabids</taxon>
        <taxon>Fabales</taxon>
        <taxon>Quillajaceae</taxon>
        <taxon>Quillaja</taxon>
    </lineage>
</organism>
<accession>A0AAD7LAY2</accession>
<dbReference type="EMBL" id="JARAOO010000009">
    <property type="protein sequence ID" value="KAJ7954801.1"/>
    <property type="molecule type" value="Genomic_DNA"/>
</dbReference>
<dbReference type="GO" id="GO:0006979">
    <property type="term" value="P:response to oxidative stress"/>
    <property type="evidence" value="ECO:0007669"/>
    <property type="project" value="InterPro"/>
</dbReference>
<dbReference type="Proteomes" id="UP001163823">
    <property type="component" value="Chromosome 9"/>
</dbReference>
<evidence type="ECO:0000313" key="1">
    <source>
        <dbReference type="EMBL" id="KAJ7954801.1"/>
    </source>
</evidence>
<evidence type="ECO:0000313" key="2">
    <source>
        <dbReference type="Proteomes" id="UP001163823"/>
    </source>
</evidence>
<dbReference type="PANTHER" id="PTHR36399:SF1">
    <property type="entry name" value="PHOTOSYNTHETIC NDH SUBUNIT OF SUBCOMPLEX B 5, CHLOROPLASTIC"/>
    <property type="match status" value="1"/>
</dbReference>
<gene>
    <name evidence="1" type="ORF">O6P43_021498</name>
</gene>
<dbReference type="InterPro" id="IPR034569">
    <property type="entry name" value="PNSB5"/>
</dbReference>
<dbReference type="KEGG" id="qsa:O6P43_021498"/>
<dbReference type="PANTHER" id="PTHR36399">
    <property type="entry name" value="PHOTOSYNTHETIC NDH SUBUNIT OF SUBCOMPLEX B 5, CHLOROPLASTIC"/>
    <property type="match status" value="1"/>
</dbReference>
<comment type="caution">
    <text evidence="1">The sequence shown here is derived from an EMBL/GenBank/DDBJ whole genome shotgun (WGS) entry which is preliminary data.</text>
</comment>
<sequence>MAACSSLSVFSANSVPKFSSNASETRVRVLNQKTLIPVYSNLRKNRLTRLNAAGFAEIEPDLNEDPVNRWATNSISSDDFKYGEYDGHHTYHEGEEKGTFWGAIAEEVAATEPPTGFQGLISWLFLPAIAAGMFFHVPGEYLYIGAGLFTTIFCIIEMDKPDQPHNFEPQIYNMERGARDKLINDYNTMDIWDFNEKYGDLWDFTVKKDDITKR</sequence>
<protein>
    <submittedName>
        <fullName evidence="1">NAD(P)H dehydrogenase 18</fullName>
    </submittedName>
</protein>
<proteinExistence type="predicted"/>